<evidence type="ECO:0000259" key="5">
    <source>
        <dbReference type="Pfam" id="PF15309"/>
    </source>
</evidence>
<dbReference type="GO" id="GO:0046599">
    <property type="term" value="P:regulation of centriole replication"/>
    <property type="evidence" value="ECO:0007669"/>
    <property type="project" value="TreeGrafter"/>
</dbReference>
<gene>
    <name evidence="7" type="primary">C11H10orf90</name>
</gene>
<dbReference type="PANTHER" id="PTHR21553">
    <property type="entry name" value="ALMS1-RELATED"/>
    <property type="match status" value="1"/>
</dbReference>
<comment type="subcellular location">
    <subcellularLocation>
        <location evidence="1">Cytoplasm</location>
        <location evidence="1">Cytoskeleton</location>
        <location evidence="1">Microtubule organizing center</location>
        <location evidence="1">Centrosome</location>
    </subcellularLocation>
</comment>
<dbReference type="InterPro" id="IPR029299">
    <property type="entry name" value="ALMS_motif"/>
</dbReference>
<dbReference type="GO" id="GO:0005814">
    <property type="term" value="C:centriole"/>
    <property type="evidence" value="ECO:0007669"/>
    <property type="project" value="TreeGrafter"/>
</dbReference>
<reference evidence="7" key="1">
    <citation type="submission" date="2025-08" db="UniProtKB">
        <authorList>
            <consortium name="Ensembl"/>
        </authorList>
    </citation>
    <scope>IDENTIFICATION</scope>
</reference>
<dbReference type="Proteomes" id="UP000472275">
    <property type="component" value="Chromosome 11"/>
</dbReference>
<dbReference type="Ensembl" id="ENSACCT00020009287.1">
    <property type="protein sequence ID" value="ENSACCP00020008900.1"/>
    <property type="gene ID" value="ENSACCG00020006070.1"/>
</dbReference>
<evidence type="ECO:0000256" key="4">
    <source>
        <dbReference type="SAM" id="MobiDB-lite"/>
    </source>
</evidence>
<feature type="region of interest" description="Disordered" evidence="4">
    <location>
        <begin position="216"/>
        <end position="240"/>
    </location>
</feature>
<evidence type="ECO:0000259" key="6">
    <source>
        <dbReference type="Pfam" id="PF17730"/>
    </source>
</evidence>
<evidence type="ECO:0000256" key="3">
    <source>
        <dbReference type="ARBA" id="ARBA00023212"/>
    </source>
</evidence>
<organism evidence="7 8">
    <name type="scientific">Aquila chrysaetos chrysaetos</name>
    <dbReference type="NCBI Taxonomy" id="223781"/>
    <lineage>
        <taxon>Eukaryota</taxon>
        <taxon>Metazoa</taxon>
        <taxon>Chordata</taxon>
        <taxon>Craniata</taxon>
        <taxon>Vertebrata</taxon>
        <taxon>Euteleostomi</taxon>
        <taxon>Archelosauria</taxon>
        <taxon>Archosauria</taxon>
        <taxon>Dinosauria</taxon>
        <taxon>Saurischia</taxon>
        <taxon>Theropoda</taxon>
        <taxon>Coelurosauria</taxon>
        <taxon>Aves</taxon>
        <taxon>Neognathae</taxon>
        <taxon>Neoaves</taxon>
        <taxon>Telluraves</taxon>
        <taxon>Accipitrimorphae</taxon>
        <taxon>Accipitriformes</taxon>
        <taxon>Accipitridae</taxon>
        <taxon>Accipitrinae</taxon>
        <taxon>Aquila</taxon>
    </lineage>
</organism>
<feature type="domain" description="ALMS motif" evidence="5">
    <location>
        <begin position="543"/>
        <end position="678"/>
    </location>
</feature>
<dbReference type="Pfam" id="PF17730">
    <property type="entry name" value="Centro_C10orf90"/>
    <property type="match status" value="1"/>
</dbReference>
<name>A0A663E9F6_AQUCH</name>
<proteinExistence type="predicted"/>
<keyword evidence="2" id="KW-0963">Cytoplasm</keyword>
<feature type="compositionally biased region" description="Basic and acidic residues" evidence="4">
    <location>
        <begin position="427"/>
        <end position="442"/>
    </location>
</feature>
<sequence>MYLTINYSSWKATGCFGVTQKQWGTDGQRTCTGLQRESAAERKSSSTKESLSSQNTTLISPIVISQMTDENKSKENWPALPMQSMIPQPSAYHTKQSLANHASVNINRVFMVLPSRLEIQASLDDATSPLDSPITEEKRCQNQQKGFASITVTARRVAVGSSDPARGPGAVQEPNTMSPTSSKVPAAFRCWPPPGKANQRASPLKIAESCSQLGEEPRKQLFDPGNKENGVGLQSSDGRERVPPSFTSCVHLQVSQQCPNTIYYLDKSLNVCIDQPRINYQKIHRSVLSFNINCSSSRLTADGVDGIANGEPIEAIFQTKLLGENETPLRSNLSAHLTENNVINKEKTNEGYLGSKYPLQSVFVSELPAFVDIPRGPNNVATTEKDDEMLSGSKKKQRTTGRSSGMASGSLPDTASRKAIVAATDGSSKKRDPCKDTSRSKEIQAQGILKPKKSVSSSMCNIKASSRILSEENVHRQNQLLKSDYEFCGSSDKIKEHKEEDEWERASGVTLSTARSPDVTREKNDALTRPETGSQTEKTPPTPQTLREALEIHKPQFISRSQERLKRLENMVRLRKAQQSNAPASNQGALVCKLSSTSTSSKKKQYTIPHPLSDNLFKPKERFIPEKEMHMRSKRIYDNLPEVKKKQEEKQKRIIIQSNRMRVEIFKKQLLDQLLRRNTE</sequence>
<dbReference type="AlphaFoldDB" id="A0A663E9F6"/>
<dbReference type="InParanoid" id="A0A663E9F6"/>
<keyword evidence="3" id="KW-0206">Cytoskeleton</keyword>
<feature type="compositionally biased region" description="Polar residues" evidence="4">
    <location>
        <begin position="400"/>
        <end position="413"/>
    </location>
</feature>
<dbReference type="GO" id="GO:0008017">
    <property type="term" value="F:microtubule binding"/>
    <property type="evidence" value="ECO:0007669"/>
    <property type="project" value="TreeGrafter"/>
</dbReference>
<dbReference type="GO" id="GO:0005813">
    <property type="term" value="C:centrosome"/>
    <property type="evidence" value="ECO:0007669"/>
    <property type="project" value="UniProtKB-SubCell"/>
</dbReference>
<protein>
    <submittedName>
        <fullName evidence="7">Chromosome 10 open reading frame 90</fullName>
    </submittedName>
</protein>
<feature type="region of interest" description="Disordered" evidence="4">
    <location>
        <begin position="160"/>
        <end position="183"/>
    </location>
</feature>
<dbReference type="GO" id="GO:0005829">
    <property type="term" value="C:cytosol"/>
    <property type="evidence" value="ECO:0007669"/>
    <property type="project" value="Ensembl"/>
</dbReference>
<evidence type="ECO:0000256" key="2">
    <source>
        <dbReference type="ARBA" id="ARBA00022490"/>
    </source>
</evidence>
<keyword evidence="8" id="KW-1185">Reference proteome</keyword>
<accession>A0A663E9F6</accession>
<dbReference type="InterPro" id="IPR041179">
    <property type="entry name" value="C10orf90_N"/>
</dbReference>
<feature type="region of interest" description="Disordered" evidence="4">
    <location>
        <begin position="496"/>
        <end position="543"/>
    </location>
</feature>
<reference evidence="7" key="2">
    <citation type="submission" date="2025-09" db="UniProtKB">
        <authorList>
            <consortium name="Ensembl"/>
        </authorList>
    </citation>
    <scope>IDENTIFICATION</scope>
</reference>
<feature type="domain" description="Centrosomal protein C10orf90 N-terminal" evidence="6">
    <location>
        <begin position="62"/>
        <end position="388"/>
    </location>
</feature>
<dbReference type="Pfam" id="PF15309">
    <property type="entry name" value="ALMS_motif"/>
    <property type="match status" value="1"/>
</dbReference>
<feature type="region of interest" description="Disordered" evidence="4">
    <location>
        <begin position="34"/>
        <end position="54"/>
    </location>
</feature>
<feature type="compositionally biased region" description="Basic and acidic residues" evidence="4">
    <location>
        <begin position="518"/>
        <end position="528"/>
    </location>
</feature>
<feature type="region of interest" description="Disordered" evidence="4">
    <location>
        <begin position="374"/>
        <end position="459"/>
    </location>
</feature>
<evidence type="ECO:0000313" key="8">
    <source>
        <dbReference type="Proteomes" id="UP000472275"/>
    </source>
</evidence>
<dbReference type="GO" id="GO:0005654">
    <property type="term" value="C:nucleoplasm"/>
    <property type="evidence" value="ECO:0007669"/>
    <property type="project" value="Ensembl"/>
</dbReference>
<feature type="compositionally biased region" description="Polar residues" evidence="4">
    <location>
        <begin position="173"/>
        <end position="183"/>
    </location>
</feature>
<evidence type="ECO:0000313" key="7">
    <source>
        <dbReference type="Ensembl" id="ENSACCP00020008900.1"/>
    </source>
</evidence>
<dbReference type="GeneTree" id="ENSGT00940000153123"/>
<dbReference type="PANTHER" id="PTHR21553:SF24">
    <property type="entry name" value="(E2-INDEPENDENT) E3 UBIQUITIN-CONJUGATING ENZYME FATS"/>
    <property type="match status" value="1"/>
</dbReference>
<evidence type="ECO:0000256" key="1">
    <source>
        <dbReference type="ARBA" id="ARBA00004300"/>
    </source>
</evidence>